<evidence type="ECO:0000313" key="2">
    <source>
        <dbReference type="EMBL" id="KAJ5354958.1"/>
    </source>
</evidence>
<dbReference type="PANTHER" id="PTHR23225">
    <property type="entry name" value="ZINC FINGER PROTEIN"/>
    <property type="match status" value="1"/>
</dbReference>
<sequence length="501" mass="56211">MLWLWSQGTDSTSSSLALLFIPWLIPPPIPFLSPASFLSSLNNGFLPPFTELPHLLPISVPSQPYDVYDTSLSADHPFVTRASQFQFHLTSPFDQPKPRDASSATQPWWKNDDPSLNMNYISPEFPVSADRFSPWNSEISTISDPQSPRSSNAGSVPGMNCIASPHYYHDELSMTTATTTDEQAGYPAPDALVDIHHPSFLSKPGVFEVQPDHRSSFDTDLDPWSGSQSDRNGTPEQQWPSPLPAESTTFPQPQRRAKARSAPKSRVRKTAESRSTATTARNGRRRAITSTNNGENGAPRTFICSFAPYGCQSTFVSKNEWKRHVTSQHLQLGFYRCDVGKCNTHTHVTPSNPYLTPSKSPRSRTSSPPPGQPNDFNRKDLFTQHHRRMHAPWLQAGRRRTPTDAEHAAFEAGLDEVRRRCWHGLRTLPQQSHCGFCREVFSGEGSWDVRMEHVGRHFEREDRQGLGQEEEDLALREWGLREGILTIVDGGRCRLASLVGE</sequence>
<evidence type="ECO:0008006" key="4">
    <source>
        <dbReference type="Google" id="ProtNLM"/>
    </source>
</evidence>
<feature type="region of interest" description="Disordered" evidence="1">
    <location>
        <begin position="204"/>
        <end position="299"/>
    </location>
</feature>
<dbReference type="Proteomes" id="UP001147782">
    <property type="component" value="Unassembled WGS sequence"/>
</dbReference>
<feature type="region of interest" description="Disordered" evidence="1">
    <location>
        <begin position="346"/>
        <end position="378"/>
    </location>
</feature>
<dbReference type="PANTHER" id="PTHR23225:SF2">
    <property type="entry name" value="AT09679P-RELATED"/>
    <property type="match status" value="1"/>
</dbReference>
<proteinExistence type="predicted"/>
<reference evidence="2" key="2">
    <citation type="journal article" date="2023" name="IMA Fungus">
        <title>Comparative genomic study of the Penicillium genus elucidates a diverse pangenome and 15 lateral gene transfer events.</title>
        <authorList>
            <person name="Petersen C."/>
            <person name="Sorensen T."/>
            <person name="Nielsen M.R."/>
            <person name="Sondergaard T.E."/>
            <person name="Sorensen J.L."/>
            <person name="Fitzpatrick D.A."/>
            <person name="Frisvad J.C."/>
            <person name="Nielsen K.L."/>
        </authorList>
    </citation>
    <scope>NUCLEOTIDE SEQUENCE</scope>
    <source>
        <strain evidence="2">IBT 29864</strain>
    </source>
</reference>
<reference evidence="2" key="1">
    <citation type="submission" date="2022-11" db="EMBL/GenBank/DDBJ databases">
        <authorList>
            <person name="Petersen C."/>
        </authorList>
    </citation>
    <scope>NUCLEOTIDE SEQUENCE</scope>
    <source>
        <strain evidence="2">IBT 29864</strain>
    </source>
</reference>
<feature type="compositionally biased region" description="Polar residues" evidence="1">
    <location>
        <begin position="138"/>
        <end position="154"/>
    </location>
</feature>
<dbReference type="EMBL" id="JAPZBS010000010">
    <property type="protein sequence ID" value="KAJ5354958.1"/>
    <property type="molecule type" value="Genomic_DNA"/>
</dbReference>
<comment type="caution">
    <text evidence="2">The sequence shown here is derived from an EMBL/GenBank/DDBJ whole genome shotgun (WGS) entry which is preliminary data.</text>
</comment>
<name>A0A9W9RCI0_9EURO</name>
<feature type="region of interest" description="Disordered" evidence="1">
    <location>
        <begin position="138"/>
        <end position="157"/>
    </location>
</feature>
<feature type="compositionally biased region" description="Polar residues" evidence="1">
    <location>
        <begin position="225"/>
        <end position="250"/>
    </location>
</feature>
<evidence type="ECO:0000313" key="3">
    <source>
        <dbReference type="Proteomes" id="UP001147782"/>
    </source>
</evidence>
<dbReference type="GeneID" id="81444262"/>
<organism evidence="2 3">
    <name type="scientific">Penicillium cataractarum</name>
    <dbReference type="NCBI Taxonomy" id="2100454"/>
    <lineage>
        <taxon>Eukaryota</taxon>
        <taxon>Fungi</taxon>
        <taxon>Dikarya</taxon>
        <taxon>Ascomycota</taxon>
        <taxon>Pezizomycotina</taxon>
        <taxon>Eurotiomycetes</taxon>
        <taxon>Eurotiomycetidae</taxon>
        <taxon>Eurotiales</taxon>
        <taxon>Aspergillaceae</taxon>
        <taxon>Penicillium</taxon>
    </lineage>
</organism>
<dbReference type="OrthoDB" id="5388486at2759"/>
<protein>
    <recommendedName>
        <fullName evidence="4">C2H2-type domain-containing protein</fullName>
    </recommendedName>
</protein>
<gene>
    <name evidence="2" type="ORF">N7496_012170</name>
</gene>
<dbReference type="GO" id="GO:0003700">
    <property type="term" value="F:DNA-binding transcription factor activity"/>
    <property type="evidence" value="ECO:0007669"/>
    <property type="project" value="InterPro"/>
</dbReference>
<dbReference type="InterPro" id="IPR039970">
    <property type="entry name" value="TF_Grauzone"/>
</dbReference>
<keyword evidence="3" id="KW-1185">Reference proteome</keyword>
<dbReference type="AlphaFoldDB" id="A0A9W9RCI0"/>
<feature type="compositionally biased region" description="Polar residues" evidence="1">
    <location>
        <begin position="346"/>
        <end position="355"/>
    </location>
</feature>
<evidence type="ECO:0000256" key="1">
    <source>
        <dbReference type="SAM" id="MobiDB-lite"/>
    </source>
</evidence>
<feature type="compositionally biased region" description="Basic residues" evidence="1">
    <location>
        <begin position="255"/>
        <end position="268"/>
    </location>
</feature>
<accession>A0A9W9RCI0</accession>
<feature type="compositionally biased region" description="Low complexity" evidence="1">
    <location>
        <begin position="356"/>
        <end position="366"/>
    </location>
</feature>
<dbReference type="RefSeq" id="XP_056548981.1">
    <property type="nucleotide sequence ID" value="XM_056705083.1"/>
</dbReference>